<dbReference type="SUPFAM" id="SSF46785">
    <property type="entry name" value="Winged helix' DNA-binding domain"/>
    <property type="match status" value="1"/>
</dbReference>
<dbReference type="Proteomes" id="UP000285642">
    <property type="component" value="Unassembled WGS sequence"/>
</dbReference>
<dbReference type="PANTHER" id="PTHR24567">
    <property type="entry name" value="CRP FAMILY TRANSCRIPTIONAL REGULATORY PROTEIN"/>
    <property type="match status" value="1"/>
</dbReference>
<dbReference type="InterPro" id="IPR018490">
    <property type="entry name" value="cNMP-bd_dom_sf"/>
</dbReference>
<dbReference type="InterPro" id="IPR000595">
    <property type="entry name" value="cNMP-bd_dom"/>
</dbReference>
<dbReference type="SMART" id="SM00100">
    <property type="entry name" value="cNMP"/>
    <property type="match status" value="1"/>
</dbReference>
<evidence type="ECO:0000313" key="8">
    <source>
        <dbReference type="Proteomes" id="UP000284742"/>
    </source>
</evidence>
<evidence type="ECO:0000259" key="1">
    <source>
        <dbReference type="PROSITE" id="PS50042"/>
    </source>
</evidence>
<accession>A0A3E4L7L7</accession>
<dbReference type="GO" id="GO:0003700">
    <property type="term" value="F:DNA-binding transcription factor activity"/>
    <property type="evidence" value="ECO:0007669"/>
    <property type="project" value="TreeGrafter"/>
</dbReference>
<dbReference type="EMBL" id="QRPD01000010">
    <property type="protein sequence ID" value="RHL86608.1"/>
    <property type="molecule type" value="Genomic_DNA"/>
</dbReference>
<dbReference type="Gene3D" id="1.10.10.10">
    <property type="entry name" value="Winged helix-like DNA-binding domain superfamily/Winged helix DNA-binding domain"/>
    <property type="match status" value="1"/>
</dbReference>
<evidence type="ECO:0000313" key="9">
    <source>
        <dbReference type="Proteomes" id="UP000285642"/>
    </source>
</evidence>
<dbReference type="PROSITE" id="PS50042">
    <property type="entry name" value="CNMP_BINDING_3"/>
    <property type="match status" value="1"/>
</dbReference>
<proteinExistence type="predicted"/>
<sequence>MYKNTKKALEIILKEEYDKENPLQSFTHLNLGNQLLTVPKGETILYQGDSAEYFYILLSGHTVIMNQISFSTNDIIDYVEPPHILGLMEYINKDSFYTAFVVADTACVLFRVNAKEFMDFIQQDAKLCYQALIITAHIASSNMDRAETHRIFPTKDILGHYLYRQACYKLPYTCPLTRKGLANKLNINLRTLYRYLDYMEKHNYITLHKGKIIINQEQMEQLSLRYGDVII</sequence>
<gene>
    <name evidence="4" type="ORF">DW860_08775</name>
    <name evidence="3" type="ORF">DW924_11260</name>
    <name evidence="5" type="ORF">DWZ98_11510</name>
    <name evidence="2" type="ORF">DXD10_03935</name>
</gene>
<dbReference type="EMBL" id="QSHK01000005">
    <property type="protein sequence ID" value="RHC07337.1"/>
    <property type="molecule type" value="Genomic_DNA"/>
</dbReference>
<evidence type="ECO:0000313" key="2">
    <source>
        <dbReference type="EMBL" id="RGK49799.1"/>
    </source>
</evidence>
<dbReference type="Proteomes" id="UP000261208">
    <property type="component" value="Unassembled WGS sequence"/>
</dbReference>
<evidence type="ECO:0000313" key="4">
    <source>
        <dbReference type="EMBL" id="RHC07337.1"/>
    </source>
</evidence>
<comment type="caution">
    <text evidence="2">The sequence shown here is derived from an EMBL/GenBank/DDBJ whole genome shotgun (WGS) entry which is preliminary data.</text>
</comment>
<dbReference type="Gene3D" id="2.60.120.10">
    <property type="entry name" value="Jelly Rolls"/>
    <property type="match status" value="1"/>
</dbReference>
<dbReference type="InterPro" id="IPR050397">
    <property type="entry name" value="Env_Response_Regulators"/>
</dbReference>
<dbReference type="InterPro" id="IPR036388">
    <property type="entry name" value="WH-like_DNA-bd_sf"/>
</dbReference>
<evidence type="ECO:0000313" key="3">
    <source>
        <dbReference type="EMBL" id="RHA68081.1"/>
    </source>
</evidence>
<dbReference type="InterPro" id="IPR036390">
    <property type="entry name" value="WH_DNA-bd_sf"/>
</dbReference>
<dbReference type="GO" id="GO:0005829">
    <property type="term" value="C:cytosol"/>
    <property type="evidence" value="ECO:0007669"/>
    <property type="project" value="TreeGrafter"/>
</dbReference>
<feature type="domain" description="Cyclic nucleotide-binding" evidence="1">
    <location>
        <begin position="38"/>
        <end position="121"/>
    </location>
</feature>
<dbReference type="EMBL" id="QSFS01000012">
    <property type="protein sequence ID" value="RHA68081.1"/>
    <property type="molecule type" value="Genomic_DNA"/>
</dbReference>
<reference evidence="6 7" key="1">
    <citation type="submission" date="2018-08" db="EMBL/GenBank/DDBJ databases">
        <title>A genome reference for cultivated species of the human gut microbiota.</title>
        <authorList>
            <person name="Zou Y."/>
            <person name="Xue W."/>
            <person name="Luo G."/>
        </authorList>
    </citation>
    <scope>NUCLEOTIDE SEQUENCE [LARGE SCALE GENOMIC DNA]</scope>
    <source>
        <strain evidence="5 7">AF36-1BH</strain>
        <strain evidence="4 8">AM37-5</strain>
        <strain evidence="3 9">AM42-8</strain>
        <strain evidence="2 6">TF11-11</strain>
    </source>
</reference>
<organism evidence="2 6">
    <name type="scientific">Dorea formicigenerans</name>
    <dbReference type="NCBI Taxonomy" id="39486"/>
    <lineage>
        <taxon>Bacteria</taxon>
        <taxon>Bacillati</taxon>
        <taxon>Bacillota</taxon>
        <taxon>Clostridia</taxon>
        <taxon>Lachnospirales</taxon>
        <taxon>Lachnospiraceae</taxon>
        <taxon>Dorea</taxon>
    </lineage>
</organism>
<dbReference type="InterPro" id="IPR014710">
    <property type="entry name" value="RmlC-like_jellyroll"/>
</dbReference>
<dbReference type="PANTHER" id="PTHR24567:SF26">
    <property type="entry name" value="REGULATORY PROTEIN YEIL"/>
    <property type="match status" value="1"/>
</dbReference>
<dbReference type="CDD" id="cd00038">
    <property type="entry name" value="CAP_ED"/>
    <property type="match status" value="1"/>
</dbReference>
<dbReference type="Proteomes" id="UP000283325">
    <property type="component" value="Unassembled WGS sequence"/>
</dbReference>
<dbReference type="Pfam" id="PF00027">
    <property type="entry name" value="cNMP_binding"/>
    <property type="match status" value="1"/>
</dbReference>
<dbReference type="Proteomes" id="UP000284742">
    <property type="component" value="Unassembled WGS sequence"/>
</dbReference>
<evidence type="ECO:0000313" key="6">
    <source>
        <dbReference type="Proteomes" id="UP000261208"/>
    </source>
</evidence>
<evidence type="ECO:0000313" key="5">
    <source>
        <dbReference type="EMBL" id="RHL86608.1"/>
    </source>
</evidence>
<dbReference type="RefSeq" id="WP_117649125.1">
    <property type="nucleotide sequence ID" value="NZ_AP031430.1"/>
</dbReference>
<dbReference type="AlphaFoldDB" id="A0A3E4L7L7"/>
<dbReference type="EMBL" id="QSQQ01000003">
    <property type="protein sequence ID" value="RGK49799.1"/>
    <property type="molecule type" value="Genomic_DNA"/>
</dbReference>
<name>A0A3E4L7L7_9FIRM</name>
<evidence type="ECO:0000313" key="7">
    <source>
        <dbReference type="Proteomes" id="UP000283325"/>
    </source>
</evidence>
<dbReference type="SUPFAM" id="SSF51206">
    <property type="entry name" value="cAMP-binding domain-like"/>
    <property type="match status" value="1"/>
</dbReference>
<protein>
    <submittedName>
        <fullName evidence="2">Crp/Fnr family transcriptional regulator</fullName>
    </submittedName>
</protein>